<feature type="signal peptide" evidence="1">
    <location>
        <begin position="1"/>
        <end position="21"/>
    </location>
</feature>
<dbReference type="InterPro" id="IPR023393">
    <property type="entry name" value="START-like_dom_sf"/>
</dbReference>
<evidence type="ECO:0000313" key="2">
    <source>
        <dbReference type="EMBL" id="QJD31073.1"/>
    </source>
</evidence>
<proteinExistence type="predicted"/>
<dbReference type="Pfam" id="PF10604">
    <property type="entry name" value="Polyketide_cyc2"/>
    <property type="match status" value="1"/>
</dbReference>
<gene>
    <name evidence="2" type="ORF">GNH96_14720</name>
</gene>
<name>A0A858QB77_9GAMM</name>
<dbReference type="AlphaFoldDB" id="A0A858QB77"/>
<protein>
    <submittedName>
        <fullName evidence="2">SRPBCC family protein</fullName>
    </submittedName>
</protein>
<dbReference type="RefSeq" id="WP_169604342.1">
    <property type="nucleotide sequence ID" value="NZ_CP046565.1"/>
</dbReference>
<dbReference type="CDD" id="cd07821">
    <property type="entry name" value="PYR_PYL_RCAR_like"/>
    <property type="match status" value="1"/>
</dbReference>
<dbReference type="EMBL" id="CP046565">
    <property type="protein sequence ID" value="QJD31073.1"/>
    <property type="molecule type" value="Genomic_DNA"/>
</dbReference>
<sequence>MKKILLVATGLLVAWTGSAFAHGPTRQKVTETIEINAAPEVVWGIIKDFGKGEWMPQVASSTGTGGNEKGATRELKLKSGGIIKEELKSYDAEKMSYSYKITEVDPKDLPVANYSSSIAVTASGAGSVVEWNGAFYRSFMNNNPPPEENDEAALKAVTSLYKEGLANLKALAEKK</sequence>
<dbReference type="KEGG" id="metu:GNH96_14720"/>
<accession>A0A858QB77</accession>
<feature type="chain" id="PRO_5033069055" evidence="1">
    <location>
        <begin position="22"/>
        <end position="175"/>
    </location>
</feature>
<evidence type="ECO:0000313" key="3">
    <source>
        <dbReference type="Proteomes" id="UP000503004"/>
    </source>
</evidence>
<dbReference type="InterPro" id="IPR019587">
    <property type="entry name" value="Polyketide_cyclase/dehydratase"/>
</dbReference>
<dbReference type="Gene3D" id="3.30.530.20">
    <property type="match status" value="1"/>
</dbReference>
<evidence type="ECO:0000256" key="1">
    <source>
        <dbReference type="SAM" id="SignalP"/>
    </source>
</evidence>
<dbReference type="SUPFAM" id="SSF55961">
    <property type="entry name" value="Bet v1-like"/>
    <property type="match status" value="1"/>
</dbReference>
<dbReference type="PANTHER" id="PTHR39332:SF7">
    <property type="entry name" value="SRPBCC FAMILY PROTEIN"/>
    <property type="match status" value="1"/>
</dbReference>
<keyword evidence="3" id="KW-1185">Reference proteome</keyword>
<dbReference type="PANTHER" id="PTHR39332">
    <property type="entry name" value="BLL4707 PROTEIN"/>
    <property type="match status" value="1"/>
</dbReference>
<keyword evidence="1" id="KW-0732">Signal</keyword>
<organism evidence="2 3">
    <name type="scientific">Methylococcus geothermalis</name>
    <dbReference type="NCBI Taxonomy" id="2681310"/>
    <lineage>
        <taxon>Bacteria</taxon>
        <taxon>Pseudomonadati</taxon>
        <taxon>Pseudomonadota</taxon>
        <taxon>Gammaproteobacteria</taxon>
        <taxon>Methylococcales</taxon>
        <taxon>Methylococcaceae</taxon>
        <taxon>Methylococcus</taxon>
    </lineage>
</organism>
<dbReference type="Proteomes" id="UP000503004">
    <property type="component" value="Chromosome"/>
</dbReference>
<reference evidence="3" key="1">
    <citation type="submission" date="2019-12" db="EMBL/GenBank/DDBJ databases">
        <authorList>
            <person name="Awala S.I."/>
            <person name="Rhee S.K."/>
        </authorList>
    </citation>
    <scope>NUCLEOTIDE SEQUENCE [LARGE SCALE GENOMIC DNA]</scope>
    <source>
        <strain evidence="3">IM1</strain>
    </source>
</reference>